<comment type="caution">
    <text evidence="1">The sequence shown here is derived from an EMBL/GenBank/DDBJ whole genome shotgun (WGS) entry which is preliminary data.</text>
</comment>
<organism evidence="1">
    <name type="scientific">Tanacetum cinerariifolium</name>
    <name type="common">Dalmatian daisy</name>
    <name type="synonym">Chrysanthemum cinerariifolium</name>
    <dbReference type="NCBI Taxonomy" id="118510"/>
    <lineage>
        <taxon>Eukaryota</taxon>
        <taxon>Viridiplantae</taxon>
        <taxon>Streptophyta</taxon>
        <taxon>Embryophyta</taxon>
        <taxon>Tracheophyta</taxon>
        <taxon>Spermatophyta</taxon>
        <taxon>Magnoliopsida</taxon>
        <taxon>eudicotyledons</taxon>
        <taxon>Gunneridae</taxon>
        <taxon>Pentapetalae</taxon>
        <taxon>asterids</taxon>
        <taxon>campanulids</taxon>
        <taxon>Asterales</taxon>
        <taxon>Asteraceae</taxon>
        <taxon>Asteroideae</taxon>
        <taxon>Anthemideae</taxon>
        <taxon>Anthemidinae</taxon>
        <taxon>Tanacetum</taxon>
    </lineage>
</organism>
<gene>
    <name evidence="1" type="ORF">Tci_017240</name>
</gene>
<sequence length="129" mass="14733">MHNNIMAAGSRDRPPMLATRRYAQWRSHFLRYIDTRPNGDALRKCILKGPYTPSTVIIPVVPVTDNTLAVPERTTVETILDMYPKNKAHFESEKEAIHLLLTGIGDEIYSTVDACKIAHEMWEAIERLQ</sequence>
<accession>A0A6L2K949</accession>
<proteinExistence type="predicted"/>
<reference evidence="1" key="1">
    <citation type="journal article" date="2019" name="Sci. Rep.">
        <title>Draft genome of Tanacetum cinerariifolium, the natural source of mosquito coil.</title>
        <authorList>
            <person name="Yamashiro T."/>
            <person name="Shiraishi A."/>
            <person name="Satake H."/>
            <person name="Nakayama K."/>
        </authorList>
    </citation>
    <scope>NUCLEOTIDE SEQUENCE</scope>
</reference>
<evidence type="ECO:0000313" key="1">
    <source>
        <dbReference type="EMBL" id="GEU45262.1"/>
    </source>
</evidence>
<dbReference type="EMBL" id="BKCJ010001962">
    <property type="protein sequence ID" value="GEU45262.1"/>
    <property type="molecule type" value="Genomic_DNA"/>
</dbReference>
<protein>
    <submittedName>
        <fullName evidence="1">Uncharacterized protein</fullName>
    </submittedName>
</protein>
<dbReference type="AlphaFoldDB" id="A0A6L2K949"/>
<name>A0A6L2K949_TANCI</name>